<reference evidence="4" key="1">
    <citation type="journal article" date="2019" name="Int. J. Syst. Evol. Microbiol.">
        <title>The Global Catalogue of Microorganisms (GCM) 10K type strain sequencing project: providing services to taxonomists for standard genome sequencing and annotation.</title>
        <authorList>
            <consortium name="The Broad Institute Genomics Platform"/>
            <consortium name="The Broad Institute Genome Sequencing Center for Infectious Disease"/>
            <person name="Wu L."/>
            <person name="Ma J."/>
        </authorList>
    </citation>
    <scope>NUCLEOTIDE SEQUENCE [LARGE SCALE GENOMIC DNA]</scope>
    <source>
        <strain evidence="4">SYNS20</strain>
    </source>
</reference>
<dbReference type="RefSeq" id="WP_381825898.1">
    <property type="nucleotide sequence ID" value="NZ_JBHTCF010000001.1"/>
</dbReference>
<proteinExistence type="predicted"/>
<feature type="region of interest" description="Disordered" evidence="1">
    <location>
        <begin position="1"/>
        <end position="51"/>
    </location>
</feature>
<dbReference type="Proteomes" id="UP001596523">
    <property type="component" value="Unassembled WGS sequence"/>
</dbReference>
<evidence type="ECO:0000313" key="4">
    <source>
        <dbReference type="Proteomes" id="UP001596523"/>
    </source>
</evidence>
<feature type="transmembrane region" description="Helical" evidence="2">
    <location>
        <begin position="296"/>
        <end position="316"/>
    </location>
</feature>
<comment type="caution">
    <text evidence="3">The sequence shown here is derived from an EMBL/GenBank/DDBJ whole genome shotgun (WGS) entry which is preliminary data.</text>
</comment>
<dbReference type="EMBL" id="JBHTCF010000001">
    <property type="protein sequence ID" value="MFC7303089.1"/>
    <property type="molecule type" value="Genomic_DNA"/>
</dbReference>
<feature type="transmembrane region" description="Helical" evidence="2">
    <location>
        <begin position="439"/>
        <end position="460"/>
    </location>
</feature>
<keyword evidence="2" id="KW-0812">Transmembrane</keyword>
<sequence length="561" mass="60663">MAGPFPWSSLRARTRGVPPPPRRPDGGGHGPQPPDTGQAPPADAARPVPTNRRVRLVVEVLDDPDEVARATEALAAQPGWTVRPAEERDGVTPQTRCTVLVVDVAARGAKRTAVGSVREKAARLAEQRKIAMWVRRAWLHLPVRAPDVTVVHVHRTTPAGAGPLRSWLWRQWIAVGGADTHHTLLLPGPPDPDPEVDKRRARAELVGRDVIGAEPFDPATHDVRLSVGPRPAVHTSQRRLITHLLLTVAFVVAMAGCGMVLAAGASPWRFAVLLPAAALVWPVGRWTTSNEPRPWVFRLSVGLVLTGSIVFLGFLWHSRRPGGLSAQLVALLPALLVVFTVLGVWHAVAHSWFSRNVHWLLPVLVAPLPFVLPWAGSFLHSVYLEDGLGIPANSVHIAFYWHYAAALEPLATAAGLALVFVACTGWARYFDWQMGAGGLIPWSAPLLIAVFAVTLGSSTLDEVADAAERAARDTRSGQRPGSYYGLQGELVCVRPLEKGKALPVHGGPAPVGHPVLTFKPEGDTVWVWDPDPARGRDATRHAVRLRAEDIELLPARRGTCP</sequence>
<feature type="transmembrane region" description="Helical" evidence="2">
    <location>
        <begin position="328"/>
        <end position="348"/>
    </location>
</feature>
<feature type="transmembrane region" description="Helical" evidence="2">
    <location>
        <begin position="240"/>
        <end position="262"/>
    </location>
</feature>
<accession>A0ABW2JBN2</accession>
<gene>
    <name evidence="3" type="ORF">ACFQVC_02500</name>
</gene>
<organism evidence="3 4">
    <name type="scientific">Streptomyces monticola</name>
    <dbReference type="NCBI Taxonomy" id="2666263"/>
    <lineage>
        <taxon>Bacteria</taxon>
        <taxon>Bacillati</taxon>
        <taxon>Actinomycetota</taxon>
        <taxon>Actinomycetes</taxon>
        <taxon>Kitasatosporales</taxon>
        <taxon>Streptomycetaceae</taxon>
        <taxon>Streptomyces</taxon>
    </lineage>
</organism>
<feature type="transmembrane region" description="Helical" evidence="2">
    <location>
        <begin position="268"/>
        <end position="284"/>
    </location>
</feature>
<protein>
    <submittedName>
        <fullName evidence="3">Uncharacterized protein</fullName>
    </submittedName>
</protein>
<keyword evidence="4" id="KW-1185">Reference proteome</keyword>
<feature type="transmembrane region" description="Helical" evidence="2">
    <location>
        <begin position="400"/>
        <end position="427"/>
    </location>
</feature>
<keyword evidence="2" id="KW-0472">Membrane</keyword>
<name>A0ABW2JBN2_9ACTN</name>
<evidence type="ECO:0000256" key="1">
    <source>
        <dbReference type="SAM" id="MobiDB-lite"/>
    </source>
</evidence>
<keyword evidence="2" id="KW-1133">Transmembrane helix</keyword>
<feature type="transmembrane region" description="Helical" evidence="2">
    <location>
        <begin position="360"/>
        <end position="380"/>
    </location>
</feature>
<evidence type="ECO:0000313" key="3">
    <source>
        <dbReference type="EMBL" id="MFC7303089.1"/>
    </source>
</evidence>
<evidence type="ECO:0000256" key="2">
    <source>
        <dbReference type="SAM" id="Phobius"/>
    </source>
</evidence>